<organism evidence="2">
    <name type="scientific">Rhizophora mucronata</name>
    <name type="common">Asiatic mangrove</name>
    <dbReference type="NCBI Taxonomy" id="61149"/>
    <lineage>
        <taxon>Eukaryota</taxon>
        <taxon>Viridiplantae</taxon>
        <taxon>Streptophyta</taxon>
        <taxon>Embryophyta</taxon>
        <taxon>Tracheophyta</taxon>
        <taxon>Spermatophyta</taxon>
        <taxon>Magnoliopsida</taxon>
        <taxon>eudicotyledons</taxon>
        <taxon>Gunneridae</taxon>
        <taxon>Pentapetalae</taxon>
        <taxon>rosids</taxon>
        <taxon>fabids</taxon>
        <taxon>Malpighiales</taxon>
        <taxon>Rhizophoraceae</taxon>
        <taxon>Rhizophora</taxon>
    </lineage>
</organism>
<feature type="region of interest" description="Disordered" evidence="1">
    <location>
        <begin position="1"/>
        <end position="22"/>
    </location>
</feature>
<dbReference type="EMBL" id="GGEC01054964">
    <property type="protein sequence ID" value="MBX35448.1"/>
    <property type="molecule type" value="Transcribed_RNA"/>
</dbReference>
<evidence type="ECO:0000256" key="1">
    <source>
        <dbReference type="SAM" id="MobiDB-lite"/>
    </source>
</evidence>
<dbReference type="AlphaFoldDB" id="A0A2P2MYZ3"/>
<accession>A0A2P2MYZ3</accession>
<proteinExistence type="predicted"/>
<evidence type="ECO:0000313" key="2">
    <source>
        <dbReference type="EMBL" id="MBX35448.1"/>
    </source>
</evidence>
<name>A0A2P2MYZ3_RHIMU</name>
<sequence>MPISWSLASTMTHKPQPSSLSPTHKWVLSNPLSLSLKPSKPLILSCGLCLSSAMSGPIPLEKPFHFTTI</sequence>
<protein>
    <submittedName>
        <fullName evidence="2">Uncharacterized protein</fullName>
    </submittedName>
</protein>
<reference evidence="2" key="1">
    <citation type="submission" date="2018-02" db="EMBL/GenBank/DDBJ databases">
        <title>Rhizophora mucronata_Transcriptome.</title>
        <authorList>
            <person name="Meera S.P."/>
            <person name="Sreeshan A."/>
            <person name="Augustine A."/>
        </authorList>
    </citation>
    <scope>NUCLEOTIDE SEQUENCE</scope>
    <source>
        <tissue evidence="2">Leaf</tissue>
    </source>
</reference>